<evidence type="ECO:0000256" key="1">
    <source>
        <dbReference type="SAM" id="Phobius"/>
    </source>
</evidence>
<accession>A0ABV0BS32</accession>
<keyword evidence="3" id="KW-1185">Reference proteome</keyword>
<sequence>MIQFLKESTFAVNEVLSRSIHILKGHYFSIGGLLLSIFLLFVVAHELTFYLETSSILLKIPLMLLFAVTLLGLQLFLFKFILNLLDHKEHVGVVKTWPSWAELINFLGGIVVFTLASILILFFAMIVCFPLIYMGIDTEVVSFEIVPNVGAILSFFILLRISFFPFFIIDKGISVMKSLRWSLAITKGNIIRLFLILLSLAFVSVLNIYCVYMEYSIMAIIFSLINSFLIIPLTSVVYTVAYRDMVQEYKGSEDPSILSNIF</sequence>
<keyword evidence="1" id="KW-0472">Membrane</keyword>
<keyword evidence="1" id="KW-0812">Transmembrane</keyword>
<dbReference type="Proteomes" id="UP001409291">
    <property type="component" value="Unassembled WGS sequence"/>
</dbReference>
<dbReference type="RefSeq" id="WP_021192257.1">
    <property type="nucleotide sequence ID" value="NZ_JAOQNK010000001.1"/>
</dbReference>
<evidence type="ECO:0000313" key="2">
    <source>
        <dbReference type="EMBL" id="MEN5376177.1"/>
    </source>
</evidence>
<name>A0ABV0BS32_9SPHI</name>
<dbReference type="EMBL" id="JBDJNQ010000001">
    <property type="protein sequence ID" value="MEN5376177.1"/>
    <property type="molecule type" value="Genomic_DNA"/>
</dbReference>
<feature type="transmembrane region" description="Helical" evidence="1">
    <location>
        <begin position="27"/>
        <end position="44"/>
    </location>
</feature>
<feature type="transmembrane region" description="Helical" evidence="1">
    <location>
        <begin position="145"/>
        <end position="169"/>
    </location>
</feature>
<feature type="transmembrane region" description="Helical" evidence="1">
    <location>
        <begin position="103"/>
        <end position="133"/>
    </location>
</feature>
<evidence type="ECO:0000313" key="3">
    <source>
        <dbReference type="Proteomes" id="UP001409291"/>
    </source>
</evidence>
<feature type="transmembrane region" description="Helical" evidence="1">
    <location>
        <begin position="190"/>
        <end position="209"/>
    </location>
</feature>
<feature type="transmembrane region" description="Helical" evidence="1">
    <location>
        <begin position="56"/>
        <end position="82"/>
    </location>
</feature>
<feature type="transmembrane region" description="Helical" evidence="1">
    <location>
        <begin position="215"/>
        <end position="241"/>
    </location>
</feature>
<protein>
    <submittedName>
        <fullName evidence="2">Beta-carotene 15,15'-monooxygenase</fullName>
    </submittedName>
</protein>
<reference evidence="2 3" key="1">
    <citation type="submission" date="2024-04" db="EMBL/GenBank/DDBJ databases">
        <title>WGS of bacteria from Torrens River.</title>
        <authorList>
            <person name="Wyrsch E.R."/>
            <person name="Drigo B."/>
        </authorList>
    </citation>
    <scope>NUCLEOTIDE SEQUENCE [LARGE SCALE GENOMIC DNA]</scope>
    <source>
        <strain evidence="2 3">TWI391</strain>
    </source>
</reference>
<organism evidence="2 3">
    <name type="scientific">Sphingobacterium kitahiroshimense</name>
    <dbReference type="NCBI Taxonomy" id="470446"/>
    <lineage>
        <taxon>Bacteria</taxon>
        <taxon>Pseudomonadati</taxon>
        <taxon>Bacteroidota</taxon>
        <taxon>Sphingobacteriia</taxon>
        <taxon>Sphingobacteriales</taxon>
        <taxon>Sphingobacteriaceae</taxon>
        <taxon>Sphingobacterium</taxon>
    </lineage>
</organism>
<gene>
    <name evidence="2" type="ORF">ABE541_02785</name>
</gene>
<proteinExistence type="predicted"/>
<keyword evidence="1" id="KW-1133">Transmembrane helix</keyword>
<comment type="caution">
    <text evidence="2">The sequence shown here is derived from an EMBL/GenBank/DDBJ whole genome shotgun (WGS) entry which is preliminary data.</text>
</comment>